<dbReference type="SUPFAM" id="SSF56808">
    <property type="entry name" value="Ribosomal protein L1"/>
    <property type="match status" value="1"/>
</dbReference>
<dbReference type="AlphaFoldDB" id="A0A1F4V4D5"/>
<keyword evidence="5" id="KW-0687">Ribonucleoprotein</keyword>
<comment type="caution">
    <text evidence="8">The sequence shown here is derived from an EMBL/GenBank/DDBJ whole genome shotgun (WGS) entry which is preliminary data.</text>
</comment>
<gene>
    <name evidence="8" type="ORF">A2982_00165</name>
</gene>
<protein>
    <recommendedName>
        <fullName evidence="6">Large ribosomal subunit protein uL1</fullName>
    </recommendedName>
    <alternativeName>
        <fullName evidence="7">50S ribosomal protein L1</fullName>
    </alternativeName>
</protein>
<dbReference type="PIRSF" id="PIRSF002155">
    <property type="entry name" value="Ribosomal_L1"/>
    <property type="match status" value="1"/>
</dbReference>
<evidence type="ECO:0000256" key="5">
    <source>
        <dbReference type="ARBA" id="ARBA00023274"/>
    </source>
</evidence>
<evidence type="ECO:0000256" key="7">
    <source>
        <dbReference type="ARBA" id="ARBA00035452"/>
    </source>
</evidence>
<reference evidence="8 9" key="1">
    <citation type="journal article" date="2016" name="Nat. Commun.">
        <title>Thousands of microbial genomes shed light on interconnected biogeochemical processes in an aquifer system.</title>
        <authorList>
            <person name="Anantharaman K."/>
            <person name="Brown C.T."/>
            <person name="Hug L.A."/>
            <person name="Sharon I."/>
            <person name="Castelle C.J."/>
            <person name="Probst A.J."/>
            <person name="Thomas B.C."/>
            <person name="Singh A."/>
            <person name="Wilkins M.J."/>
            <person name="Karaoz U."/>
            <person name="Brodie E.L."/>
            <person name="Williams K.H."/>
            <person name="Hubbard S.S."/>
            <person name="Banfield J.F."/>
        </authorList>
    </citation>
    <scope>NUCLEOTIDE SEQUENCE [LARGE SCALE GENOMIC DNA]</scope>
</reference>
<dbReference type="GO" id="GO:0006412">
    <property type="term" value="P:translation"/>
    <property type="evidence" value="ECO:0007669"/>
    <property type="project" value="InterPro"/>
</dbReference>
<dbReference type="GO" id="GO:0015934">
    <property type="term" value="C:large ribosomal subunit"/>
    <property type="evidence" value="ECO:0007669"/>
    <property type="project" value="InterPro"/>
</dbReference>
<evidence type="ECO:0000256" key="6">
    <source>
        <dbReference type="ARBA" id="ARBA00035241"/>
    </source>
</evidence>
<evidence type="ECO:0000313" key="8">
    <source>
        <dbReference type="EMBL" id="OGC52045.1"/>
    </source>
</evidence>
<evidence type="ECO:0000313" key="9">
    <source>
        <dbReference type="Proteomes" id="UP000178771"/>
    </source>
</evidence>
<comment type="similarity">
    <text evidence="1">Belongs to the universal ribosomal protein uL1 family.</text>
</comment>
<evidence type="ECO:0000256" key="3">
    <source>
        <dbReference type="ARBA" id="ARBA00022845"/>
    </source>
</evidence>
<dbReference type="InterPro" id="IPR028364">
    <property type="entry name" value="Ribosomal_uL1/biogenesis"/>
</dbReference>
<evidence type="ECO:0000256" key="1">
    <source>
        <dbReference type="ARBA" id="ARBA00010531"/>
    </source>
</evidence>
<name>A0A1F4V4D5_UNCKA</name>
<sequence>MDKAKSYKVLEALDILKKSAFAKFTETVELHVTLGIDPKNSDQRVRFTTSLPFSTGKIIQILVLSDNNEGKKDNVLYRDISAVDEILNGKLKPETDFNIIVATPASMKGIAKAAKILGPKGMMPSPKTGTITDNPEKVLKDLSKGQIEVKNQPNHAVIHQIIGKINFNKEDLEANINHLLEEIQKNSPAKMKKKLILKAYIATTMSPSIRLDI</sequence>
<dbReference type="Pfam" id="PF00687">
    <property type="entry name" value="Ribosomal_L1"/>
    <property type="match status" value="1"/>
</dbReference>
<dbReference type="GO" id="GO:0003735">
    <property type="term" value="F:structural constituent of ribosome"/>
    <property type="evidence" value="ECO:0007669"/>
    <property type="project" value="InterPro"/>
</dbReference>
<dbReference type="GO" id="GO:0006417">
    <property type="term" value="P:regulation of translation"/>
    <property type="evidence" value="ECO:0007669"/>
    <property type="project" value="UniProtKB-KW"/>
</dbReference>
<dbReference type="CDD" id="cd00403">
    <property type="entry name" value="Ribosomal_L1"/>
    <property type="match status" value="1"/>
</dbReference>
<evidence type="ECO:0000256" key="2">
    <source>
        <dbReference type="ARBA" id="ARBA00022491"/>
    </source>
</evidence>
<keyword evidence="2" id="KW-0678">Repressor</keyword>
<dbReference type="Gene3D" id="3.40.50.790">
    <property type="match status" value="1"/>
</dbReference>
<dbReference type="InterPro" id="IPR002143">
    <property type="entry name" value="Ribosomal_uL1"/>
</dbReference>
<dbReference type="InterPro" id="IPR023674">
    <property type="entry name" value="Ribosomal_uL1-like"/>
</dbReference>
<dbReference type="Proteomes" id="UP000178771">
    <property type="component" value="Unassembled WGS sequence"/>
</dbReference>
<keyword evidence="3" id="KW-0810">Translation regulation</keyword>
<dbReference type="InterPro" id="IPR016095">
    <property type="entry name" value="Ribosomal_uL1_3-a/b-sand"/>
</dbReference>
<dbReference type="EMBL" id="MEVH01000007">
    <property type="protein sequence ID" value="OGC52045.1"/>
    <property type="molecule type" value="Genomic_DNA"/>
</dbReference>
<evidence type="ECO:0000256" key="4">
    <source>
        <dbReference type="ARBA" id="ARBA00022980"/>
    </source>
</evidence>
<proteinExistence type="inferred from homology"/>
<dbReference type="GO" id="GO:0003723">
    <property type="term" value="F:RNA binding"/>
    <property type="evidence" value="ECO:0007669"/>
    <property type="project" value="InterPro"/>
</dbReference>
<dbReference type="PANTHER" id="PTHR36427:SF3">
    <property type="entry name" value="LARGE RIBOSOMAL SUBUNIT PROTEIN UL1M"/>
    <property type="match status" value="1"/>
</dbReference>
<accession>A0A1F4V4D5</accession>
<organism evidence="8 9">
    <name type="scientific">candidate division WWE3 bacterium RIFCSPLOWO2_01_FULL_39_13</name>
    <dbReference type="NCBI Taxonomy" id="1802624"/>
    <lineage>
        <taxon>Bacteria</taxon>
        <taxon>Katanobacteria</taxon>
    </lineage>
</organism>
<dbReference type="Gene3D" id="3.30.190.20">
    <property type="match status" value="1"/>
</dbReference>
<dbReference type="PANTHER" id="PTHR36427">
    <property type="entry name" value="54S RIBOSOMAL PROTEIN L1, MITOCHONDRIAL"/>
    <property type="match status" value="1"/>
</dbReference>
<dbReference type="STRING" id="1802624.A2982_00165"/>
<keyword evidence="4" id="KW-0689">Ribosomal protein</keyword>